<dbReference type="Proteomes" id="UP000225833">
    <property type="component" value="Unassembled WGS sequence"/>
</dbReference>
<dbReference type="Pfam" id="PF25136">
    <property type="entry name" value="DUF7823"/>
    <property type="match status" value="1"/>
</dbReference>
<organism evidence="3 4">
    <name type="scientific">Xenorhabdus budapestensis</name>
    <dbReference type="NCBI Taxonomy" id="290110"/>
    <lineage>
        <taxon>Bacteria</taxon>
        <taxon>Pseudomonadati</taxon>
        <taxon>Pseudomonadota</taxon>
        <taxon>Gammaproteobacteria</taxon>
        <taxon>Enterobacterales</taxon>
        <taxon>Morganellaceae</taxon>
        <taxon>Xenorhabdus</taxon>
    </lineage>
</organism>
<protein>
    <recommendedName>
        <fullName evidence="5">DUF2829 domain-containing protein</fullName>
    </recommendedName>
</protein>
<dbReference type="EMBL" id="NIBS01000004">
    <property type="protein sequence ID" value="PHM28613.1"/>
    <property type="molecule type" value="Genomic_DNA"/>
</dbReference>
<feature type="domain" description="Thoeris anti-defense 2-like" evidence="1">
    <location>
        <begin position="36"/>
        <end position="106"/>
    </location>
</feature>
<evidence type="ECO:0000313" key="3">
    <source>
        <dbReference type="EMBL" id="PHM28613.1"/>
    </source>
</evidence>
<sequence>MSEINKPEDKKTDLNCPFKPEQYQIGKDSITVPAGTFAWASSHVYLGKQVYRSGWNAPKEHMRLAHKSEAGSAGDGAAYIEKSDNEGYWAHWQPTQEDLMACDWNLLKSEPKPKPVDCMLEFDLNVGVNTWVVDSKPLWGANTGPSLSAAPFGDLNMRPNKLDIVNIYAFAGGRDMWRGALLFIGITVKQDKGSYQKVRELFQNNDLWVMVDSKHYNLGHPSERDDNSPSPYDYLFSYTGTDDGEKLSETIEQHVNKTMHVCLNWK</sequence>
<dbReference type="RefSeq" id="WP_099135201.1">
    <property type="nucleotide sequence ID" value="NZ_CAWNNJ010000108.1"/>
</dbReference>
<name>A0A2D0J2J5_XENBU</name>
<comment type="caution">
    <text evidence="3">The sequence shown here is derived from an EMBL/GenBank/DDBJ whole genome shotgun (WGS) entry which is preliminary data.</text>
</comment>
<dbReference type="OrthoDB" id="9806476at2"/>
<gene>
    <name evidence="3" type="ORF">Xbud_01207</name>
</gene>
<evidence type="ECO:0000313" key="4">
    <source>
        <dbReference type="Proteomes" id="UP000225833"/>
    </source>
</evidence>
<proteinExistence type="predicted"/>
<dbReference type="AlphaFoldDB" id="A0A2D0J2J5"/>
<dbReference type="InterPro" id="IPR021361">
    <property type="entry name" value="Tad2-like_dom"/>
</dbReference>
<dbReference type="Pfam" id="PF11195">
    <property type="entry name" value="Tad2-like"/>
    <property type="match status" value="1"/>
</dbReference>
<evidence type="ECO:0000259" key="2">
    <source>
        <dbReference type="Pfam" id="PF25136"/>
    </source>
</evidence>
<dbReference type="InterPro" id="IPR056725">
    <property type="entry name" value="DUF7823"/>
</dbReference>
<evidence type="ECO:0008006" key="5">
    <source>
        <dbReference type="Google" id="ProtNLM"/>
    </source>
</evidence>
<evidence type="ECO:0000259" key="1">
    <source>
        <dbReference type="Pfam" id="PF11195"/>
    </source>
</evidence>
<reference evidence="3 4" key="1">
    <citation type="journal article" date="2017" name="Nat. Microbiol.">
        <title>Natural product diversity associated with the nematode symbionts Photorhabdus and Xenorhabdus.</title>
        <authorList>
            <person name="Tobias N.J."/>
            <person name="Wolff H."/>
            <person name="Djahanschiri B."/>
            <person name="Grundmann F."/>
            <person name="Kronenwerth M."/>
            <person name="Shi Y.M."/>
            <person name="Simonyi S."/>
            <person name="Grun P."/>
            <person name="Shapiro-Ilan D."/>
            <person name="Pidot S.J."/>
            <person name="Stinear T.P."/>
            <person name="Ebersberger I."/>
            <person name="Bode H.B."/>
        </authorList>
    </citation>
    <scope>NUCLEOTIDE SEQUENCE [LARGE SCALE GENOMIC DNA]</scope>
    <source>
        <strain evidence="3 4">DSM 16342</strain>
    </source>
</reference>
<feature type="domain" description="DUF7823" evidence="2">
    <location>
        <begin position="150"/>
        <end position="266"/>
    </location>
</feature>
<accession>A0A2D0J2J5</accession>